<keyword evidence="3" id="KW-0732">Signal</keyword>
<evidence type="ECO:0000256" key="2">
    <source>
        <dbReference type="SAM" id="Phobius"/>
    </source>
</evidence>
<evidence type="ECO:0000313" key="5">
    <source>
        <dbReference type="Proteomes" id="UP000001861"/>
    </source>
</evidence>
<dbReference type="Proteomes" id="UP000001861">
    <property type="component" value="Unassembled WGS sequence"/>
</dbReference>
<keyword evidence="2" id="KW-0472">Membrane</keyword>
<dbReference type="KEGG" id="cci:CC1G_10744"/>
<feature type="region of interest" description="Disordered" evidence="1">
    <location>
        <begin position="187"/>
        <end position="226"/>
    </location>
</feature>
<evidence type="ECO:0000256" key="3">
    <source>
        <dbReference type="SAM" id="SignalP"/>
    </source>
</evidence>
<keyword evidence="5" id="KW-1185">Reference proteome</keyword>
<feature type="signal peptide" evidence="3">
    <location>
        <begin position="1"/>
        <end position="18"/>
    </location>
</feature>
<accession>A8P398</accession>
<feature type="transmembrane region" description="Helical" evidence="2">
    <location>
        <begin position="42"/>
        <end position="68"/>
    </location>
</feature>
<dbReference type="InParanoid" id="A8P398"/>
<dbReference type="VEuPathDB" id="FungiDB:CC1G_10744"/>
<feature type="transmembrane region" description="Helical" evidence="2">
    <location>
        <begin position="89"/>
        <end position="109"/>
    </location>
</feature>
<keyword evidence="2" id="KW-1133">Transmembrane helix</keyword>
<dbReference type="EMBL" id="AACS02000004">
    <property type="protein sequence ID" value="EAU83303.2"/>
    <property type="molecule type" value="Genomic_DNA"/>
</dbReference>
<dbReference type="RefSeq" id="XP_001838502.2">
    <property type="nucleotide sequence ID" value="XM_001838450.2"/>
</dbReference>
<organism evidence="4 5">
    <name type="scientific">Coprinopsis cinerea (strain Okayama-7 / 130 / ATCC MYA-4618 / FGSC 9003)</name>
    <name type="common">Inky cap fungus</name>
    <name type="synonym">Hormographiella aspergillata</name>
    <dbReference type="NCBI Taxonomy" id="240176"/>
    <lineage>
        <taxon>Eukaryota</taxon>
        <taxon>Fungi</taxon>
        <taxon>Dikarya</taxon>
        <taxon>Basidiomycota</taxon>
        <taxon>Agaricomycotina</taxon>
        <taxon>Agaricomycetes</taxon>
        <taxon>Agaricomycetidae</taxon>
        <taxon>Agaricales</taxon>
        <taxon>Agaricineae</taxon>
        <taxon>Psathyrellaceae</taxon>
        <taxon>Coprinopsis</taxon>
    </lineage>
</organism>
<evidence type="ECO:0000313" key="4">
    <source>
        <dbReference type="EMBL" id="EAU83303.2"/>
    </source>
</evidence>
<comment type="caution">
    <text evidence="4">The sequence shown here is derived from an EMBL/GenBank/DDBJ whole genome shotgun (WGS) entry which is preliminary data.</text>
</comment>
<gene>
    <name evidence="4" type="ORF">CC1G_10744</name>
</gene>
<dbReference type="AlphaFoldDB" id="A8P398"/>
<proteinExistence type="predicted"/>
<protein>
    <submittedName>
        <fullName evidence="4">Uncharacterized protein</fullName>
    </submittedName>
</protein>
<evidence type="ECO:0000256" key="1">
    <source>
        <dbReference type="SAM" id="MobiDB-lite"/>
    </source>
</evidence>
<sequence>MGLFVIALAIAHAPRVSCSGQKVKESRIGDYPSFLRVSHCPTDLLCVFTVVYEIFATVLLAFGCYRNIHDVGTTKEQKKGLMYLMLKEGLLYSGFVTLFTTTAMVLNYAAPLGSFWQRLLNALTIPISGLMSARFILHVREWHDRDLHEQFTSTGALASGIRFQFPQSPEDSDSDWSREDLSYIGNRSVSDYDQSSFQESTTGNRDIDQSSIAGPSRIRPNDPSIV</sequence>
<feature type="transmembrane region" description="Helical" evidence="2">
    <location>
        <begin position="115"/>
        <end position="137"/>
    </location>
</feature>
<dbReference type="OrthoDB" id="3267855at2759"/>
<reference evidence="4 5" key="1">
    <citation type="journal article" date="2010" name="Proc. Natl. Acad. Sci. U.S.A.">
        <title>Insights into evolution of multicellular fungi from the assembled chromosomes of the mushroom Coprinopsis cinerea (Coprinus cinereus).</title>
        <authorList>
            <person name="Stajich J.E."/>
            <person name="Wilke S.K."/>
            <person name="Ahren D."/>
            <person name="Au C.H."/>
            <person name="Birren B.W."/>
            <person name="Borodovsky M."/>
            <person name="Burns C."/>
            <person name="Canback B."/>
            <person name="Casselton L.A."/>
            <person name="Cheng C.K."/>
            <person name="Deng J."/>
            <person name="Dietrich F.S."/>
            <person name="Fargo D.C."/>
            <person name="Farman M.L."/>
            <person name="Gathman A.C."/>
            <person name="Goldberg J."/>
            <person name="Guigo R."/>
            <person name="Hoegger P.J."/>
            <person name="Hooker J.B."/>
            <person name="Huggins A."/>
            <person name="James T.Y."/>
            <person name="Kamada T."/>
            <person name="Kilaru S."/>
            <person name="Kodira C."/>
            <person name="Kues U."/>
            <person name="Kupfer D."/>
            <person name="Kwan H.S."/>
            <person name="Lomsadze A."/>
            <person name="Li W."/>
            <person name="Lilly W.W."/>
            <person name="Ma L.J."/>
            <person name="Mackey A.J."/>
            <person name="Manning G."/>
            <person name="Martin F."/>
            <person name="Muraguchi H."/>
            <person name="Natvig D.O."/>
            <person name="Palmerini H."/>
            <person name="Ramesh M.A."/>
            <person name="Rehmeyer C.J."/>
            <person name="Roe B.A."/>
            <person name="Shenoy N."/>
            <person name="Stanke M."/>
            <person name="Ter-Hovhannisyan V."/>
            <person name="Tunlid A."/>
            <person name="Velagapudi R."/>
            <person name="Vision T.J."/>
            <person name="Zeng Q."/>
            <person name="Zolan M.E."/>
            <person name="Pukkila P.J."/>
        </authorList>
    </citation>
    <scope>NUCLEOTIDE SEQUENCE [LARGE SCALE GENOMIC DNA]</scope>
    <source>
        <strain evidence="5">Okayama-7 / 130 / ATCC MYA-4618 / FGSC 9003</strain>
    </source>
</reference>
<feature type="chain" id="PRO_5002727630" evidence="3">
    <location>
        <begin position="19"/>
        <end position="226"/>
    </location>
</feature>
<keyword evidence="2" id="KW-0812">Transmembrane</keyword>
<dbReference type="GeneID" id="6015094"/>
<name>A8P398_COPC7</name>
<dbReference type="STRING" id="240176.A8P398"/>
<feature type="compositionally biased region" description="Polar residues" evidence="1">
    <location>
        <begin position="187"/>
        <end position="213"/>
    </location>
</feature>
<dbReference type="HOGENOM" id="CLU_1224708_0_0_1"/>